<keyword evidence="1" id="KW-1133">Transmembrane helix</keyword>
<keyword evidence="3" id="KW-1185">Reference proteome</keyword>
<reference evidence="2 3" key="1">
    <citation type="submission" date="2020-01" db="EMBL/GenBank/DDBJ databases">
        <title>Polyphasic characterisation and genomic insights into a novel alkali tolerant bacterium VR-M41.</title>
        <authorList>
            <person name="Vemuluri V.R."/>
        </authorList>
    </citation>
    <scope>NUCLEOTIDE SEQUENCE [LARGE SCALE GENOMIC DNA]</scope>
    <source>
        <strain evidence="2 3">VR-M41</strain>
    </source>
</reference>
<feature type="transmembrane region" description="Helical" evidence="1">
    <location>
        <begin position="5"/>
        <end position="22"/>
    </location>
</feature>
<dbReference type="RefSeq" id="WP_166274031.1">
    <property type="nucleotide sequence ID" value="NZ_JAAFGS010000003.1"/>
</dbReference>
<dbReference type="Proteomes" id="UP000800303">
    <property type="component" value="Unassembled WGS sequence"/>
</dbReference>
<dbReference type="EMBL" id="JAAFGS010000003">
    <property type="protein sequence ID" value="NGZ75610.1"/>
    <property type="molecule type" value="Genomic_DNA"/>
</dbReference>
<comment type="caution">
    <text evidence="2">The sequence shown here is derived from an EMBL/GenBank/DDBJ whole genome shotgun (WGS) entry which is preliminary data.</text>
</comment>
<gene>
    <name evidence="2" type="ORF">GYN08_09765</name>
</gene>
<name>A0ABX0F5C1_9BACL</name>
<evidence type="ECO:0000313" key="3">
    <source>
        <dbReference type="Proteomes" id="UP000800303"/>
    </source>
</evidence>
<keyword evidence="1" id="KW-0472">Membrane</keyword>
<evidence type="ECO:0008006" key="4">
    <source>
        <dbReference type="Google" id="ProtNLM"/>
    </source>
</evidence>
<accession>A0ABX0F5C1</accession>
<organism evidence="2 3">
    <name type="scientific">Saccharibacillus alkalitolerans</name>
    <dbReference type="NCBI Taxonomy" id="2705290"/>
    <lineage>
        <taxon>Bacteria</taxon>
        <taxon>Bacillati</taxon>
        <taxon>Bacillota</taxon>
        <taxon>Bacilli</taxon>
        <taxon>Bacillales</taxon>
        <taxon>Paenibacillaceae</taxon>
        <taxon>Saccharibacillus</taxon>
    </lineage>
</organism>
<keyword evidence="1" id="KW-0812">Transmembrane</keyword>
<evidence type="ECO:0000256" key="1">
    <source>
        <dbReference type="SAM" id="Phobius"/>
    </source>
</evidence>
<evidence type="ECO:0000313" key="2">
    <source>
        <dbReference type="EMBL" id="NGZ75610.1"/>
    </source>
</evidence>
<protein>
    <recommendedName>
        <fullName evidence="4">HIG1 domain-containing protein</fullName>
    </recommendedName>
</protein>
<sequence length="63" mass="6594">MRDAIIGIMAVGIGLSFLYGALSRGKSLVRVKLLGLQVPIRALQIAISLLIAAGGIYLLMRGA</sequence>
<feature type="transmembrane region" description="Helical" evidence="1">
    <location>
        <begin position="42"/>
        <end position="60"/>
    </location>
</feature>
<proteinExistence type="predicted"/>